<dbReference type="EMBL" id="RYZZ01000038">
    <property type="protein sequence ID" value="RUQ25841.1"/>
    <property type="molecule type" value="Genomic_DNA"/>
</dbReference>
<reference evidence="1 2" key="1">
    <citation type="submission" date="2018-12" db="EMBL/GenBank/DDBJ databases">
        <title>Bacillus chawlae sp. nov., Bacillus glennii sp. nov., and Bacillus saganii sp. nov. Isolated from the Vehicle Assembly Building at Kennedy Space Center where the Viking Spacecraft were Assembled.</title>
        <authorList>
            <person name="Seuylemezian A."/>
            <person name="Vaishampayan P."/>
        </authorList>
    </citation>
    <scope>NUCLEOTIDE SEQUENCE [LARGE SCALE GENOMIC DNA]</scope>
    <source>
        <strain evidence="1 2">L5</strain>
    </source>
</reference>
<organism evidence="1 2">
    <name type="scientific">Peribacillus cavernae</name>
    <dbReference type="NCBI Taxonomy" id="1674310"/>
    <lineage>
        <taxon>Bacteria</taxon>
        <taxon>Bacillati</taxon>
        <taxon>Bacillota</taxon>
        <taxon>Bacilli</taxon>
        <taxon>Bacillales</taxon>
        <taxon>Bacillaceae</taxon>
        <taxon>Peribacillus</taxon>
    </lineage>
</organism>
<proteinExistence type="predicted"/>
<evidence type="ECO:0008006" key="3">
    <source>
        <dbReference type="Google" id="ProtNLM"/>
    </source>
</evidence>
<evidence type="ECO:0000313" key="2">
    <source>
        <dbReference type="Proteomes" id="UP000267430"/>
    </source>
</evidence>
<dbReference type="Pfam" id="PF17340">
    <property type="entry name" value="DUF5370"/>
    <property type="match status" value="1"/>
</dbReference>
<gene>
    <name evidence="1" type="ORF">ELQ35_19785</name>
</gene>
<dbReference type="AlphaFoldDB" id="A0A3S0TRK1"/>
<dbReference type="OrthoDB" id="2971825at2"/>
<comment type="caution">
    <text evidence="1">The sequence shown here is derived from an EMBL/GenBank/DDBJ whole genome shotgun (WGS) entry which is preliminary data.</text>
</comment>
<dbReference type="Proteomes" id="UP000267430">
    <property type="component" value="Unassembled WGS sequence"/>
</dbReference>
<dbReference type="InterPro" id="IPR035314">
    <property type="entry name" value="DUF5370"/>
</dbReference>
<protein>
    <recommendedName>
        <fullName evidence="3">YbxH family protein</fullName>
    </recommendedName>
</protein>
<evidence type="ECO:0000313" key="1">
    <source>
        <dbReference type="EMBL" id="RUQ25841.1"/>
    </source>
</evidence>
<name>A0A3S0TRK1_9BACI</name>
<dbReference type="RefSeq" id="WP_126866915.1">
    <property type="nucleotide sequence ID" value="NZ_JAUSTX010000027.1"/>
</dbReference>
<keyword evidence="2" id="KW-1185">Reference proteome</keyword>
<accession>A0A3S0TRK1</accession>
<sequence>MGWFYNCFTKEPTVTNQNGAIHVYNNGEFVEEIKFSFSGKVPNLDQLEQLMDTYCDQRGI</sequence>